<reference evidence="6" key="2">
    <citation type="submission" date="2012-11" db="EMBL/GenBank/DDBJ databases">
        <authorList>
            <person name="Kuo A."/>
            <person name="Curtis B.A."/>
            <person name="Tanifuji G."/>
            <person name="Burki F."/>
            <person name="Gruber A."/>
            <person name="Irimia M."/>
            <person name="Maruyama S."/>
            <person name="Arias M.C."/>
            <person name="Ball S.G."/>
            <person name="Gile G.H."/>
            <person name="Hirakawa Y."/>
            <person name="Hopkins J.F."/>
            <person name="Rensing S.A."/>
            <person name="Schmutz J."/>
            <person name="Symeonidi A."/>
            <person name="Elias M."/>
            <person name="Eveleigh R.J."/>
            <person name="Herman E.K."/>
            <person name="Klute M.J."/>
            <person name="Nakayama T."/>
            <person name="Obornik M."/>
            <person name="Reyes-Prieto A."/>
            <person name="Armbrust E.V."/>
            <person name="Aves S.J."/>
            <person name="Beiko R.G."/>
            <person name="Coutinho P."/>
            <person name="Dacks J.B."/>
            <person name="Durnford D.G."/>
            <person name="Fast N.M."/>
            <person name="Green B.R."/>
            <person name="Grisdale C."/>
            <person name="Hempe F."/>
            <person name="Henrissat B."/>
            <person name="Hoppner M.P."/>
            <person name="Ishida K.-I."/>
            <person name="Kim E."/>
            <person name="Koreny L."/>
            <person name="Kroth P.G."/>
            <person name="Liu Y."/>
            <person name="Malik S.-B."/>
            <person name="Maier U.G."/>
            <person name="McRose D."/>
            <person name="Mock T."/>
            <person name="Neilson J.A."/>
            <person name="Onodera N.T."/>
            <person name="Poole A.M."/>
            <person name="Pritham E.J."/>
            <person name="Richards T.A."/>
            <person name="Rocap G."/>
            <person name="Roy S.W."/>
            <person name="Sarai C."/>
            <person name="Schaack S."/>
            <person name="Shirato S."/>
            <person name="Slamovits C.H."/>
            <person name="Spencer D.F."/>
            <person name="Suzuki S."/>
            <person name="Worden A.Z."/>
            <person name="Zauner S."/>
            <person name="Barry K."/>
            <person name="Bell C."/>
            <person name="Bharti A.K."/>
            <person name="Crow J.A."/>
            <person name="Grimwood J."/>
            <person name="Kramer R."/>
            <person name="Lindquist E."/>
            <person name="Lucas S."/>
            <person name="Salamov A."/>
            <person name="McFadden G.I."/>
            <person name="Lane C.E."/>
            <person name="Keeling P.J."/>
            <person name="Gray M.W."/>
            <person name="Grigoriev I.V."/>
            <person name="Archibald J.M."/>
        </authorList>
    </citation>
    <scope>NUCLEOTIDE SEQUENCE</scope>
    <source>
        <strain evidence="6">CCMP2712</strain>
    </source>
</reference>
<protein>
    <recommendedName>
        <fullName evidence="3">RRM domain-containing protein</fullName>
    </recommendedName>
</protein>
<dbReference type="RefSeq" id="XP_005821539.1">
    <property type="nucleotide sequence ID" value="XM_005821482.1"/>
</dbReference>
<evidence type="ECO:0000259" key="3">
    <source>
        <dbReference type="PROSITE" id="PS50102"/>
    </source>
</evidence>
<dbReference type="CDD" id="cd00590">
    <property type="entry name" value="RRM_SF"/>
    <property type="match status" value="1"/>
</dbReference>
<sequence>MAGLPTTEIGSVNVDAEIEMIVNEKSSEGTSLYVANLSFRCNTPELSDVFSKFGKLQSVSVQRWPHGESRGFGFVNFEDPEAADTAMRELQDVVVADRAITIQKSRRSKPHDKTPGTYMGPRSASSKYGTGRSDDRGRPRSRERDDRRRDSRDDYGRSDRYDDRGGRGYSRSYDDRGRSRDDRGYPDTRDRYDDRRGGGRSRERYDDRSRGYGGHSSRYDEGGRGYDDRGSRGGNDRNYGRGRDAYAERPPPPDDRRRY</sequence>
<evidence type="ECO:0000313" key="4">
    <source>
        <dbReference type="EMBL" id="EKX34559.1"/>
    </source>
</evidence>
<evidence type="ECO:0000256" key="1">
    <source>
        <dbReference type="PROSITE-ProRule" id="PRU00176"/>
    </source>
</evidence>
<dbReference type="EnsemblProtists" id="EKX34559">
    <property type="protein sequence ID" value="EKX34559"/>
    <property type="gene ID" value="GUITHDRAFT_119306"/>
</dbReference>
<dbReference type="GO" id="GO:0003723">
    <property type="term" value="F:RNA binding"/>
    <property type="evidence" value="ECO:0007669"/>
    <property type="project" value="UniProtKB-UniRule"/>
</dbReference>
<dbReference type="PaxDb" id="55529-EKX34559"/>
<dbReference type="EMBL" id="JH993107">
    <property type="protein sequence ID" value="EKX34559.1"/>
    <property type="molecule type" value="Genomic_DNA"/>
</dbReference>
<proteinExistence type="predicted"/>
<evidence type="ECO:0000313" key="6">
    <source>
        <dbReference type="Proteomes" id="UP000011087"/>
    </source>
</evidence>
<dbReference type="GeneID" id="17291262"/>
<feature type="compositionally biased region" description="Basic and acidic residues" evidence="2">
    <location>
        <begin position="132"/>
        <end position="210"/>
    </location>
</feature>
<dbReference type="InterPro" id="IPR035979">
    <property type="entry name" value="RBD_domain_sf"/>
</dbReference>
<evidence type="ECO:0000256" key="2">
    <source>
        <dbReference type="SAM" id="MobiDB-lite"/>
    </source>
</evidence>
<dbReference type="KEGG" id="gtt:GUITHDRAFT_119306"/>
<dbReference type="Gene3D" id="3.30.70.330">
    <property type="match status" value="1"/>
</dbReference>
<reference evidence="5" key="3">
    <citation type="submission" date="2016-03" db="UniProtKB">
        <authorList>
            <consortium name="EnsemblProtists"/>
        </authorList>
    </citation>
    <scope>IDENTIFICATION</scope>
</reference>
<gene>
    <name evidence="4" type="ORF">GUITHDRAFT_119306</name>
</gene>
<dbReference type="AlphaFoldDB" id="L1IF68"/>
<dbReference type="PANTHER" id="PTHR48034">
    <property type="entry name" value="TRANSFORMER-2 SEX-DETERMINING PROTEIN-RELATED"/>
    <property type="match status" value="1"/>
</dbReference>
<feature type="region of interest" description="Disordered" evidence="2">
    <location>
        <begin position="101"/>
        <end position="259"/>
    </location>
</feature>
<dbReference type="STRING" id="905079.L1IF68"/>
<dbReference type="InterPro" id="IPR000504">
    <property type="entry name" value="RRM_dom"/>
</dbReference>
<dbReference type="eggNOG" id="KOG0123">
    <property type="taxonomic scope" value="Eukaryota"/>
</dbReference>
<dbReference type="Proteomes" id="UP000011087">
    <property type="component" value="Unassembled WGS sequence"/>
</dbReference>
<name>L1IF68_GUITC</name>
<dbReference type="Pfam" id="PF00076">
    <property type="entry name" value="RRM_1"/>
    <property type="match status" value="1"/>
</dbReference>
<dbReference type="PROSITE" id="PS50102">
    <property type="entry name" value="RRM"/>
    <property type="match status" value="1"/>
</dbReference>
<feature type="domain" description="RRM" evidence="3">
    <location>
        <begin position="30"/>
        <end position="107"/>
    </location>
</feature>
<dbReference type="InterPro" id="IPR050441">
    <property type="entry name" value="RBM"/>
</dbReference>
<keyword evidence="6" id="KW-1185">Reference proteome</keyword>
<dbReference type="InterPro" id="IPR012677">
    <property type="entry name" value="Nucleotide-bd_a/b_plait_sf"/>
</dbReference>
<dbReference type="SUPFAM" id="SSF54928">
    <property type="entry name" value="RNA-binding domain, RBD"/>
    <property type="match status" value="1"/>
</dbReference>
<dbReference type="HOGENOM" id="CLU_1075385_0_0_1"/>
<evidence type="ECO:0000313" key="5">
    <source>
        <dbReference type="EnsemblProtists" id="EKX34559"/>
    </source>
</evidence>
<dbReference type="SMART" id="SM00360">
    <property type="entry name" value="RRM"/>
    <property type="match status" value="1"/>
</dbReference>
<feature type="compositionally biased region" description="Basic and acidic residues" evidence="2">
    <location>
        <begin position="217"/>
        <end position="259"/>
    </location>
</feature>
<keyword evidence="1" id="KW-0694">RNA-binding</keyword>
<accession>L1IF68</accession>
<dbReference type="OrthoDB" id="6159137at2759"/>
<organism evidence="4">
    <name type="scientific">Guillardia theta (strain CCMP2712)</name>
    <name type="common">Cryptophyte</name>
    <dbReference type="NCBI Taxonomy" id="905079"/>
    <lineage>
        <taxon>Eukaryota</taxon>
        <taxon>Cryptophyceae</taxon>
        <taxon>Pyrenomonadales</taxon>
        <taxon>Geminigeraceae</taxon>
        <taxon>Guillardia</taxon>
    </lineage>
</organism>
<dbReference type="OMA" id="YKGVQNM"/>
<reference evidence="4 6" key="1">
    <citation type="journal article" date="2012" name="Nature">
        <title>Algal genomes reveal evolutionary mosaicism and the fate of nucleomorphs.</title>
        <authorList>
            <consortium name="DOE Joint Genome Institute"/>
            <person name="Curtis B.A."/>
            <person name="Tanifuji G."/>
            <person name="Burki F."/>
            <person name="Gruber A."/>
            <person name="Irimia M."/>
            <person name="Maruyama S."/>
            <person name="Arias M.C."/>
            <person name="Ball S.G."/>
            <person name="Gile G.H."/>
            <person name="Hirakawa Y."/>
            <person name="Hopkins J.F."/>
            <person name="Kuo A."/>
            <person name="Rensing S.A."/>
            <person name="Schmutz J."/>
            <person name="Symeonidi A."/>
            <person name="Elias M."/>
            <person name="Eveleigh R.J."/>
            <person name="Herman E.K."/>
            <person name="Klute M.J."/>
            <person name="Nakayama T."/>
            <person name="Obornik M."/>
            <person name="Reyes-Prieto A."/>
            <person name="Armbrust E.V."/>
            <person name="Aves S.J."/>
            <person name="Beiko R.G."/>
            <person name="Coutinho P."/>
            <person name="Dacks J.B."/>
            <person name="Durnford D.G."/>
            <person name="Fast N.M."/>
            <person name="Green B.R."/>
            <person name="Grisdale C.J."/>
            <person name="Hempel F."/>
            <person name="Henrissat B."/>
            <person name="Hoppner M.P."/>
            <person name="Ishida K."/>
            <person name="Kim E."/>
            <person name="Koreny L."/>
            <person name="Kroth P.G."/>
            <person name="Liu Y."/>
            <person name="Malik S.B."/>
            <person name="Maier U.G."/>
            <person name="McRose D."/>
            <person name="Mock T."/>
            <person name="Neilson J.A."/>
            <person name="Onodera N.T."/>
            <person name="Poole A.M."/>
            <person name="Pritham E.J."/>
            <person name="Richards T.A."/>
            <person name="Rocap G."/>
            <person name="Roy S.W."/>
            <person name="Sarai C."/>
            <person name="Schaack S."/>
            <person name="Shirato S."/>
            <person name="Slamovits C.H."/>
            <person name="Spencer D.F."/>
            <person name="Suzuki S."/>
            <person name="Worden A.Z."/>
            <person name="Zauner S."/>
            <person name="Barry K."/>
            <person name="Bell C."/>
            <person name="Bharti A.K."/>
            <person name="Crow J.A."/>
            <person name="Grimwood J."/>
            <person name="Kramer R."/>
            <person name="Lindquist E."/>
            <person name="Lucas S."/>
            <person name="Salamov A."/>
            <person name="McFadden G.I."/>
            <person name="Lane C.E."/>
            <person name="Keeling P.J."/>
            <person name="Gray M.W."/>
            <person name="Grigoriev I.V."/>
            <person name="Archibald J.M."/>
        </authorList>
    </citation>
    <scope>NUCLEOTIDE SEQUENCE</scope>
    <source>
        <strain evidence="4 6">CCMP2712</strain>
    </source>
</reference>